<sequence>MGRLFLFSTNNHFAKKELFASMTLSKNYTLEDSNKNIIAMDIAQSIGTLPIGRYTEPVQMMDQSIKTRHIADFFERSPNSQCVVVTEKGLPVGLIMKDKFFAHLGRRYGVSIYYDRPSRLVMNKNYLQVSSDTTVEVVSKLATQRNSDYLYDSIVVTDHGRCVGVITIKALLDLITGNQITLAKSQTNNLKITADMIGNIADLAQKIETYSGQTKTYSHSMHSSTVGGRKALTETTQVIAQIDQAIEKEAKIIEVLESYSNQIKPISIVIAKLAQQIDMLAINASIEAARAGQHGRGFAVVAQEVKKLADETNESAKSITQLIQHIINQVGSAVETSRNTQEQIQAGTKISSSIERALEEIFHSIEITNNHVEGIFELASEISSSSTHLLEVIQFMALQAEEAAGLCEQVKQDDKMIRYCVNQ</sequence>
<evidence type="ECO:0000256" key="1">
    <source>
        <dbReference type="ARBA" id="ARBA00023224"/>
    </source>
</evidence>
<dbReference type="SUPFAM" id="SSF58104">
    <property type="entry name" value="Methyl-accepting chemotaxis protein (MCP) signaling domain"/>
    <property type="match status" value="1"/>
</dbReference>
<accession>A0A6I0EXJ1</accession>
<dbReference type="PANTHER" id="PTHR32089">
    <property type="entry name" value="METHYL-ACCEPTING CHEMOTAXIS PROTEIN MCPB"/>
    <property type="match status" value="1"/>
</dbReference>
<dbReference type="InterPro" id="IPR000644">
    <property type="entry name" value="CBS_dom"/>
</dbReference>
<protein>
    <submittedName>
        <fullName evidence="6">CBS domain-containing protein</fullName>
    </submittedName>
</protein>
<evidence type="ECO:0000313" key="7">
    <source>
        <dbReference type="Proteomes" id="UP000468766"/>
    </source>
</evidence>
<dbReference type="GO" id="GO:0007165">
    <property type="term" value="P:signal transduction"/>
    <property type="evidence" value="ECO:0007669"/>
    <property type="project" value="UniProtKB-KW"/>
</dbReference>
<evidence type="ECO:0000259" key="4">
    <source>
        <dbReference type="PROSITE" id="PS50111"/>
    </source>
</evidence>
<proteinExistence type="predicted"/>
<evidence type="ECO:0000313" key="6">
    <source>
        <dbReference type="EMBL" id="KAB2954509.1"/>
    </source>
</evidence>
<dbReference type="PROSITE" id="PS51371">
    <property type="entry name" value="CBS"/>
    <property type="match status" value="1"/>
</dbReference>
<dbReference type="OrthoDB" id="2542987at2"/>
<evidence type="ECO:0000256" key="3">
    <source>
        <dbReference type="PROSITE-ProRule" id="PRU00703"/>
    </source>
</evidence>
<dbReference type="SMART" id="SM00283">
    <property type="entry name" value="MA"/>
    <property type="match status" value="1"/>
</dbReference>
<dbReference type="EMBL" id="WBXO01000001">
    <property type="protein sequence ID" value="KAB2954509.1"/>
    <property type="molecule type" value="Genomic_DNA"/>
</dbReference>
<dbReference type="GO" id="GO:0016020">
    <property type="term" value="C:membrane"/>
    <property type="evidence" value="ECO:0007669"/>
    <property type="project" value="InterPro"/>
</dbReference>
<gene>
    <name evidence="6" type="ORF">F9B85_02190</name>
</gene>
<evidence type="ECO:0000256" key="2">
    <source>
        <dbReference type="PROSITE-ProRule" id="PRU00284"/>
    </source>
</evidence>
<evidence type="ECO:0000259" key="5">
    <source>
        <dbReference type="PROSITE" id="PS51371"/>
    </source>
</evidence>
<keyword evidence="7" id="KW-1185">Reference proteome</keyword>
<dbReference type="InterPro" id="IPR004089">
    <property type="entry name" value="MCPsignal_dom"/>
</dbReference>
<dbReference type="AlphaFoldDB" id="A0A6I0EXJ1"/>
<feature type="domain" description="CBS" evidence="5">
    <location>
        <begin position="122"/>
        <end position="182"/>
    </location>
</feature>
<dbReference type="InterPro" id="IPR046342">
    <property type="entry name" value="CBS_dom_sf"/>
</dbReference>
<keyword evidence="1 2" id="KW-0807">Transducer</keyword>
<dbReference type="PANTHER" id="PTHR32089:SF112">
    <property type="entry name" value="LYSOZYME-LIKE PROTEIN-RELATED"/>
    <property type="match status" value="1"/>
</dbReference>
<reference evidence="6 7" key="1">
    <citation type="submission" date="2019-10" db="EMBL/GenBank/DDBJ databases">
        <title>Whole-genome sequence of the extremophile Heliorestis acidaminivorans DSM 24790.</title>
        <authorList>
            <person name="Kyndt J.A."/>
            <person name="Meyer T.E."/>
        </authorList>
    </citation>
    <scope>NUCLEOTIDE SEQUENCE [LARGE SCALE GENOMIC DNA]</scope>
    <source>
        <strain evidence="6 7">DSM 24790</strain>
    </source>
</reference>
<dbReference type="Proteomes" id="UP000468766">
    <property type="component" value="Unassembled WGS sequence"/>
</dbReference>
<name>A0A6I0EXJ1_9FIRM</name>
<dbReference type="Gene3D" id="1.10.287.950">
    <property type="entry name" value="Methyl-accepting chemotaxis protein"/>
    <property type="match status" value="1"/>
</dbReference>
<dbReference type="PROSITE" id="PS50111">
    <property type="entry name" value="CHEMOTAXIS_TRANSDUC_2"/>
    <property type="match status" value="1"/>
</dbReference>
<comment type="caution">
    <text evidence="6">The sequence shown here is derived from an EMBL/GenBank/DDBJ whole genome shotgun (WGS) entry which is preliminary data.</text>
</comment>
<dbReference type="SUPFAM" id="SSF54631">
    <property type="entry name" value="CBS-domain pair"/>
    <property type="match status" value="1"/>
</dbReference>
<organism evidence="6 7">
    <name type="scientific">Heliorestis acidaminivorans</name>
    <dbReference type="NCBI Taxonomy" id="553427"/>
    <lineage>
        <taxon>Bacteria</taxon>
        <taxon>Bacillati</taxon>
        <taxon>Bacillota</taxon>
        <taxon>Clostridia</taxon>
        <taxon>Eubacteriales</taxon>
        <taxon>Heliobacteriaceae</taxon>
        <taxon>Heliorestis</taxon>
    </lineage>
</organism>
<keyword evidence="3" id="KW-0129">CBS domain</keyword>
<dbReference type="Pfam" id="PF00571">
    <property type="entry name" value="CBS"/>
    <property type="match status" value="1"/>
</dbReference>
<feature type="domain" description="Methyl-accepting transducer" evidence="4">
    <location>
        <begin position="183"/>
        <end position="404"/>
    </location>
</feature>
<dbReference type="Gene3D" id="3.10.580.10">
    <property type="entry name" value="CBS-domain"/>
    <property type="match status" value="1"/>
</dbReference>
<dbReference type="Pfam" id="PF00015">
    <property type="entry name" value="MCPsignal"/>
    <property type="match status" value="1"/>
</dbReference>